<evidence type="ECO:0000313" key="8">
    <source>
        <dbReference type="EMBL" id="OGB73412.1"/>
    </source>
</evidence>
<evidence type="ECO:0000256" key="3">
    <source>
        <dbReference type="ARBA" id="ARBA00022884"/>
    </source>
</evidence>
<protein>
    <recommendedName>
        <fullName evidence="6">Large ribosomal subunit protein uL23</fullName>
    </recommendedName>
</protein>
<keyword evidence="2 6" id="KW-0699">rRNA-binding</keyword>
<dbReference type="Gene3D" id="3.30.70.330">
    <property type="match status" value="1"/>
</dbReference>
<evidence type="ECO:0000256" key="6">
    <source>
        <dbReference type="HAMAP-Rule" id="MF_01369"/>
    </source>
</evidence>
<reference evidence="8 9" key="1">
    <citation type="journal article" date="2016" name="Nat. Commun.">
        <title>Thousands of microbial genomes shed light on interconnected biogeochemical processes in an aquifer system.</title>
        <authorList>
            <person name="Anantharaman K."/>
            <person name="Brown C.T."/>
            <person name="Hug L.A."/>
            <person name="Sharon I."/>
            <person name="Castelle C.J."/>
            <person name="Probst A.J."/>
            <person name="Thomas B.C."/>
            <person name="Singh A."/>
            <person name="Wilkins M.J."/>
            <person name="Karaoz U."/>
            <person name="Brodie E.L."/>
            <person name="Williams K.H."/>
            <person name="Hubbard S.S."/>
            <person name="Banfield J.F."/>
        </authorList>
    </citation>
    <scope>NUCLEOTIDE SEQUENCE [LARGE SCALE GENOMIC DNA]</scope>
</reference>
<keyword evidence="4 6" id="KW-0689">Ribosomal protein</keyword>
<dbReference type="Pfam" id="PF00276">
    <property type="entry name" value="Ribosomal_L23"/>
    <property type="match status" value="1"/>
</dbReference>
<name>A0A1F4NR98_UNCK3</name>
<dbReference type="EMBL" id="METD01000001">
    <property type="protein sequence ID" value="OGB73412.1"/>
    <property type="molecule type" value="Genomic_DNA"/>
</dbReference>
<evidence type="ECO:0000256" key="5">
    <source>
        <dbReference type="ARBA" id="ARBA00023274"/>
    </source>
</evidence>
<evidence type="ECO:0000256" key="4">
    <source>
        <dbReference type="ARBA" id="ARBA00022980"/>
    </source>
</evidence>
<dbReference type="GO" id="GO:0006412">
    <property type="term" value="P:translation"/>
    <property type="evidence" value="ECO:0007669"/>
    <property type="project" value="UniProtKB-UniRule"/>
</dbReference>
<comment type="similarity">
    <text evidence="1 6 7">Belongs to the universal ribosomal protein uL23 family.</text>
</comment>
<accession>A0A1F4NR98</accession>
<keyword evidence="3 6" id="KW-0694">RNA-binding</keyword>
<proteinExistence type="inferred from homology"/>
<dbReference type="PANTHER" id="PTHR11620">
    <property type="entry name" value="60S RIBOSOMAL PROTEIN L23A"/>
    <property type="match status" value="1"/>
</dbReference>
<evidence type="ECO:0000256" key="7">
    <source>
        <dbReference type="RuleBase" id="RU003934"/>
    </source>
</evidence>
<dbReference type="InterPro" id="IPR012677">
    <property type="entry name" value="Nucleotide-bd_a/b_plait_sf"/>
</dbReference>
<dbReference type="InterPro" id="IPR001014">
    <property type="entry name" value="Ribosomal_uL23_CS"/>
</dbReference>
<dbReference type="NCBIfam" id="NF004363">
    <property type="entry name" value="PRK05738.2-4"/>
    <property type="match status" value="1"/>
</dbReference>
<evidence type="ECO:0000313" key="9">
    <source>
        <dbReference type="Proteomes" id="UP000178085"/>
    </source>
</evidence>
<comment type="subunit">
    <text evidence="6">Part of the 50S ribosomal subunit. Contacts protein L29, and trigger factor when it is bound to the ribosome.</text>
</comment>
<organism evidence="8 9">
    <name type="scientific">candidate division Kazan bacterium RIFCSPLOWO2_01_FULL_45_19</name>
    <dbReference type="NCBI Taxonomy" id="1798538"/>
    <lineage>
        <taxon>Bacteria</taxon>
        <taxon>Bacteria division Kazan-3B-28</taxon>
    </lineage>
</organism>
<dbReference type="HAMAP" id="MF_01369_B">
    <property type="entry name" value="Ribosomal_uL23_B"/>
    <property type="match status" value="1"/>
</dbReference>
<comment type="caution">
    <text evidence="8">The sequence shown here is derived from an EMBL/GenBank/DDBJ whole genome shotgun (WGS) entry which is preliminary data.</text>
</comment>
<evidence type="ECO:0000256" key="2">
    <source>
        <dbReference type="ARBA" id="ARBA00022730"/>
    </source>
</evidence>
<dbReference type="GO" id="GO:0003735">
    <property type="term" value="F:structural constituent of ribosome"/>
    <property type="evidence" value="ECO:0007669"/>
    <property type="project" value="InterPro"/>
</dbReference>
<dbReference type="InterPro" id="IPR013025">
    <property type="entry name" value="Ribosomal_uL23-like"/>
</dbReference>
<dbReference type="AlphaFoldDB" id="A0A1F4NR98"/>
<evidence type="ECO:0000256" key="1">
    <source>
        <dbReference type="ARBA" id="ARBA00006700"/>
    </source>
</evidence>
<dbReference type="PROSITE" id="PS00050">
    <property type="entry name" value="RIBOSOMAL_L23"/>
    <property type="match status" value="1"/>
</dbReference>
<gene>
    <name evidence="6" type="primary">rplW</name>
    <name evidence="8" type="ORF">A3K51_00875</name>
</gene>
<sequence length="95" mass="10533">MAQTIIKKPVISEKSISQGAVSKYTFWVDSGASKPVIADAVSKLFKVTVREVNIINQQGKLKQFKRIAAKRSNRKKAIVTLKAGDRIGLFEENKS</sequence>
<dbReference type="GO" id="GO:1990904">
    <property type="term" value="C:ribonucleoprotein complex"/>
    <property type="evidence" value="ECO:0007669"/>
    <property type="project" value="UniProtKB-KW"/>
</dbReference>
<dbReference type="GO" id="GO:0019843">
    <property type="term" value="F:rRNA binding"/>
    <property type="evidence" value="ECO:0007669"/>
    <property type="project" value="UniProtKB-UniRule"/>
</dbReference>
<comment type="function">
    <text evidence="6">One of the early assembly proteins it binds 23S rRNA. One of the proteins that surrounds the polypeptide exit tunnel on the outside of the ribosome. Forms the main docking site for trigger factor binding to the ribosome.</text>
</comment>
<dbReference type="Proteomes" id="UP000178085">
    <property type="component" value="Unassembled WGS sequence"/>
</dbReference>
<dbReference type="GO" id="GO:0005840">
    <property type="term" value="C:ribosome"/>
    <property type="evidence" value="ECO:0007669"/>
    <property type="project" value="UniProtKB-KW"/>
</dbReference>
<dbReference type="InterPro" id="IPR012678">
    <property type="entry name" value="Ribosomal_uL23/eL15/eS24_sf"/>
</dbReference>
<dbReference type="SUPFAM" id="SSF54189">
    <property type="entry name" value="Ribosomal proteins S24e, L23 and L15e"/>
    <property type="match status" value="1"/>
</dbReference>
<keyword evidence="5 6" id="KW-0687">Ribonucleoprotein</keyword>